<feature type="domain" description="Glycoside hydrolase family 20 catalytic" evidence="5">
    <location>
        <begin position="32"/>
        <end position="101"/>
    </location>
</feature>
<evidence type="ECO:0000313" key="6">
    <source>
        <dbReference type="EMBL" id="KAL0572962.1"/>
    </source>
</evidence>
<gene>
    <name evidence="6" type="primary">NAG1_4</name>
    <name evidence="6" type="ORF">V5O48_009005</name>
</gene>
<comment type="catalytic activity">
    <reaction evidence="1">
        <text>Hydrolysis of terminal non-reducing N-acetyl-D-hexosamine residues in N-acetyl-beta-D-hexosaminides.</text>
        <dbReference type="EC" id="3.2.1.52"/>
    </reaction>
</comment>
<proteinExistence type="inferred from homology"/>
<comment type="similarity">
    <text evidence="2">Belongs to the glycosyl hydrolase 20 family.</text>
</comment>
<sequence length="104" mass="11483">MTVSPSSPSSTHPDTHRLSHMPTRNIYIACFEETSWATYANEPPADQLRLASPATNLMNSLADAVWDLFGSKYFSTGGDELNAKCYAENEQAKSGLAKNRITER</sequence>
<keyword evidence="7" id="KW-1185">Reference proteome</keyword>
<accession>A0ABR3FCJ7</accession>
<evidence type="ECO:0000256" key="3">
    <source>
        <dbReference type="ARBA" id="ARBA00012663"/>
    </source>
</evidence>
<dbReference type="InterPro" id="IPR017853">
    <property type="entry name" value="GH"/>
</dbReference>
<dbReference type="GO" id="GO:0016853">
    <property type="term" value="F:isomerase activity"/>
    <property type="evidence" value="ECO:0007669"/>
    <property type="project" value="UniProtKB-KW"/>
</dbReference>
<name>A0ABR3FCJ7_9AGAR</name>
<dbReference type="EMBL" id="JBAHYK010000561">
    <property type="protein sequence ID" value="KAL0572962.1"/>
    <property type="molecule type" value="Genomic_DNA"/>
</dbReference>
<reference evidence="6 7" key="1">
    <citation type="submission" date="2024-02" db="EMBL/GenBank/DDBJ databases">
        <title>A draft genome for the cacao thread blight pathogen Marasmius crinis-equi.</title>
        <authorList>
            <person name="Cohen S.P."/>
            <person name="Baruah I.K."/>
            <person name="Amoako-Attah I."/>
            <person name="Bukari Y."/>
            <person name="Meinhardt L.W."/>
            <person name="Bailey B.A."/>
        </authorList>
    </citation>
    <scope>NUCLEOTIDE SEQUENCE [LARGE SCALE GENOMIC DNA]</scope>
    <source>
        <strain evidence="6 7">GH-76</strain>
    </source>
</reference>
<dbReference type="Proteomes" id="UP001465976">
    <property type="component" value="Unassembled WGS sequence"/>
</dbReference>
<evidence type="ECO:0000256" key="2">
    <source>
        <dbReference type="ARBA" id="ARBA00006285"/>
    </source>
</evidence>
<evidence type="ECO:0000313" key="7">
    <source>
        <dbReference type="Proteomes" id="UP001465976"/>
    </source>
</evidence>
<keyword evidence="6" id="KW-0326">Glycosidase</keyword>
<protein>
    <recommendedName>
        <fullName evidence="3">beta-N-acetylhexosaminidase</fullName>
        <ecNumber evidence="3">3.2.1.52</ecNumber>
    </recommendedName>
</protein>
<dbReference type="Gene3D" id="3.20.20.80">
    <property type="entry name" value="Glycosidases"/>
    <property type="match status" value="1"/>
</dbReference>
<dbReference type="InterPro" id="IPR015883">
    <property type="entry name" value="Glyco_hydro_20_cat"/>
</dbReference>
<comment type="caution">
    <text evidence="6">The sequence shown here is derived from an EMBL/GenBank/DDBJ whole genome shotgun (WGS) entry which is preliminary data.</text>
</comment>
<dbReference type="EC" id="3.2.1.52" evidence="3"/>
<evidence type="ECO:0000256" key="1">
    <source>
        <dbReference type="ARBA" id="ARBA00001231"/>
    </source>
</evidence>
<organism evidence="6 7">
    <name type="scientific">Marasmius crinis-equi</name>
    <dbReference type="NCBI Taxonomy" id="585013"/>
    <lineage>
        <taxon>Eukaryota</taxon>
        <taxon>Fungi</taxon>
        <taxon>Dikarya</taxon>
        <taxon>Basidiomycota</taxon>
        <taxon>Agaricomycotina</taxon>
        <taxon>Agaricomycetes</taxon>
        <taxon>Agaricomycetidae</taxon>
        <taxon>Agaricales</taxon>
        <taxon>Marasmiineae</taxon>
        <taxon>Marasmiaceae</taxon>
        <taxon>Marasmius</taxon>
    </lineage>
</organism>
<keyword evidence="6" id="KW-0413">Isomerase</keyword>
<evidence type="ECO:0000259" key="5">
    <source>
        <dbReference type="Pfam" id="PF00728"/>
    </source>
</evidence>
<keyword evidence="4 6" id="KW-0378">Hydrolase</keyword>
<evidence type="ECO:0000256" key="4">
    <source>
        <dbReference type="ARBA" id="ARBA00022801"/>
    </source>
</evidence>
<dbReference type="GO" id="GO:0004563">
    <property type="term" value="F:beta-N-acetylhexosaminidase activity"/>
    <property type="evidence" value="ECO:0007669"/>
    <property type="project" value="UniProtKB-EC"/>
</dbReference>
<dbReference type="SUPFAM" id="SSF51445">
    <property type="entry name" value="(Trans)glycosidases"/>
    <property type="match status" value="1"/>
</dbReference>
<dbReference type="Pfam" id="PF00728">
    <property type="entry name" value="Glyco_hydro_20"/>
    <property type="match status" value="1"/>
</dbReference>